<keyword evidence="2" id="KW-1185">Reference proteome</keyword>
<dbReference type="RefSeq" id="WP_264731983.1">
    <property type="nucleotide sequence ID" value="NZ_JAPDNR010000001.1"/>
</dbReference>
<dbReference type="PROSITE" id="PS51257">
    <property type="entry name" value="PROKAR_LIPOPROTEIN"/>
    <property type="match status" value="1"/>
</dbReference>
<evidence type="ECO:0000313" key="1">
    <source>
        <dbReference type="EMBL" id="MCW3485498.1"/>
    </source>
</evidence>
<name>A0ABT3INH7_9BACT</name>
<evidence type="ECO:0008006" key="3">
    <source>
        <dbReference type="Google" id="ProtNLM"/>
    </source>
</evidence>
<dbReference type="EMBL" id="JAPDNS010000002">
    <property type="protein sequence ID" value="MCW3485498.1"/>
    <property type="molecule type" value="Genomic_DNA"/>
</dbReference>
<protein>
    <recommendedName>
        <fullName evidence="3">DUF4249 family protein</fullName>
    </recommendedName>
</protein>
<evidence type="ECO:0000313" key="2">
    <source>
        <dbReference type="Proteomes" id="UP001207742"/>
    </source>
</evidence>
<dbReference type="Proteomes" id="UP001207742">
    <property type="component" value="Unassembled WGS sequence"/>
</dbReference>
<organism evidence="1 2">
    <name type="scientific">Chitinophaga nivalis</name>
    <dbReference type="NCBI Taxonomy" id="2991709"/>
    <lineage>
        <taxon>Bacteria</taxon>
        <taxon>Pseudomonadati</taxon>
        <taxon>Bacteroidota</taxon>
        <taxon>Chitinophagia</taxon>
        <taxon>Chitinophagales</taxon>
        <taxon>Chitinophagaceae</taxon>
        <taxon>Chitinophaga</taxon>
    </lineage>
</organism>
<reference evidence="1 2" key="1">
    <citation type="submission" date="2022-10" db="EMBL/GenBank/DDBJ databases">
        <title>Chitinophaga nivalis PC15 sp. nov., isolated from Pyeongchang county, South Korea.</title>
        <authorList>
            <person name="Trinh H.N."/>
        </authorList>
    </citation>
    <scope>NUCLEOTIDE SEQUENCE [LARGE SCALE GENOMIC DNA]</scope>
    <source>
        <strain evidence="1 2">PC14</strain>
    </source>
</reference>
<proteinExistence type="predicted"/>
<comment type="caution">
    <text evidence="1">The sequence shown here is derived from an EMBL/GenBank/DDBJ whole genome shotgun (WGS) entry which is preliminary data.</text>
</comment>
<accession>A0ABT3INH7</accession>
<gene>
    <name evidence="1" type="ORF">OL497_16430</name>
</gene>
<sequence length="356" mass="39702">MKTNIQSILRTCFGLCWLFLFSCKKGELAVANPPKIVNLVVQGYALTDTLEFLKAGKVIGQTDREHSDFERNVLVQETGDTLLIRKKGQSKILDTRIISPLLNKQAIRYYFDSEKIYPDFVTLPVKGFAQADTLEFVAADKVIGQGIGAEFPLLYIGLDATQKQVLQIRKKGTTTALIHKEITTDMAASPLVFYYDGAKIFDKITVTKPANPANMTVIASFTNKVGVYQGPIDLIFYKGKLLTSPHASEPTTMRFELPADGSFSKMIELPALPPTETFNKNAYTFRIVKRGTLTDLPYDMTNEYGPSRPESGFLGFYMTFNPGEAAILVVTDQKIPDDWDGTIIRPHMEDIGPNFK</sequence>